<dbReference type="AlphaFoldDB" id="A0A0R3RP64"/>
<dbReference type="STRING" id="1147741.A0A0R3RP64"/>
<evidence type="ECO:0000313" key="2">
    <source>
        <dbReference type="WBParaSite" id="EEL_0000327601-mRNA-1"/>
    </source>
</evidence>
<evidence type="ECO:0000313" key="1">
    <source>
        <dbReference type="Proteomes" id="UP000050640"/>
    </source>
</evidence>
<dbReference type="WBParaSite" id="EEL_0000327601-mRNA-1">
    <property type="protein sequence ID" value="EEL_0000327601-mRNA-1"/>
    <property type="gene ID" value="EEL_0000327601"/>
</dbReference>
<name>A0A0R3RP64_9BILA</name>
<dbReference type="Proteomes" id="UP000050640">
    <property type="component" value="Unplaced"/>
</dbReference>
<organism evidence="1 2">
    <name type="scientific">Elaeophora elaphi</name>
    <dbReference type="NCBI Taxonomy" id="1147741"/>
    <lineage>
        <taxon>Eukaryota</taxon>
        <taxon>Metazoa</taxon>
        <taxon>Ecdysozoa</taxon>
        <taxon>Nematoda</taxon>
        <taxon>Chromadorea</taxon>
        <taxon>Rhabditida</taxon>
        <taxon>Spirurina</taxon>
        <taxon>Spiruromorpha</taxon>
        <taxon>Filarioidea</taxon>
        <taxon>Onchocercidae</taxon>
        <taxon>Elaeophora</taxon>
    </lineage>
</organism>
<reference evidence="2" key="1">
    <citation type="submission" date="2017-02" db="UniProtKB">
        <authorList>
            <consortium name="WormBaseParasite"/>
        </authorList>
    </citation>
    <scope>IDENTIFICATION</scope>
</reference>
<proteinExistence type="predicted"/>
<protein>
    <submittedName>
        <fullName evidence="2">Myb_DNA-bind_3 domain-containing protein</fullName>
    </submittedName>
</protein>
<keyword evidence="1" id="KW-1185">Reference proteome</keyword>
<sequence>MEKVESERRKEGKQRRYYYYFYYLFLQATMTSMKQIGNKSKLSEIDSSDTSSNNSNDDNNNNSIIRWEKFNSNELNLKNCRNTLLDKFENLANQFAAGWKYHISNTDGIKEAWISFEDFYTEMCLLAIERESLSGEIVRGEIEPRHINGLLSTYTITDEYRTPEQCDELLTKKVDALASKLSPNWTNVVANINDTSKAWKDFKSYFQQICAHGHS</sequence>
<accession>A0A0R3RP64</accession>